<dbReference type="Pfam" id="PF12756">
    <property type="entry name" value="zf-C2H2_2"/>
    <property type="match status" value="1"/>
</dbReference>
<dbReference type="SUPFAM" id="SSF57667">
    <property type="entry name" value="beta-beta-alpha zinc fingers"/>
    <property type="match status" value="4"/>
</dbReference>
<evidence type="ECO:0000256" key="5">
    <source>
        <dbReference type="PROSITE-ProRule" id="PRU00042"/>
    </source>
</evidence>
<feature type="domain" description="C2H2-type" evidence="7">
    <location>
        <begin position="241"/>
        <end position="269"/>
    </location>
</feature>
<protein>
    <submittedName>
        <fullName evidence="8">Zinc finger protein 99-like</fullName>
    </submittedName>
</protein>
<evidence type="ECO:0000256" key="4">
    <source>
        <dbReference type="ARBA" id="ARBA00022833"/>
    </source>
</evidence>
<dbReference type="InterPro" id="IPR041661">
    <property type="entry name" value="ZN622/Rei1/Reh1_Znf-C2H2"/>
</dbReference>
<feature type="domain" description="C2H2-type" evidence="7">
    <location>
        <begin position="328"/>
        <end position="353"/>
    </location>
</feature>
<dbReference type="RefSeq" id="XP_013163816.1">
    <property type="nucleotide sequence ID" value="XM_013308362.1"/>
</dbReference>
<dbReference type="GO" id="GO:0008270">
    <property type="term" value="F:zinc ion binding"/>
    <property type="evidence" value="ECO:0007669"/>
    <property type="project" value="UniProtKB-KW"/>
</dbReference>
<dbReference type="InterPro" id="IPR036236">
    <property type="entry name" value="Znf_C2H2_sf"/>
</dbReference>
<evidence type="ECO:0000256" key="6">
    <source>
        <dbReference type="SAM" id="MobiDB-lite"/>
    </source>
</evidence>
<dbReference type="Gene3D" id="3.30.160.60">
    <property type="entry name" value="Classic Zinc Finger"/>
    <property type="match status" value="6"/>
</dbReference>
<gene>
    <name evidence="8" type="primary">LOC106115030</name>
</gene>
<evidence type="ECO:0000256" key="3">
    <source>
        <dbReference type="ARBA" id="ARBA00022771"/>
    </source>
</evidence>
<sequence length="357" mass="42639">MQESIIKDEFEENNENREEENNIVSCEEQPEQPEKISARSYATLLRKDTINIIANSTVCVFQWNKSWYTCYFCKESFINIDELRRHNDIHTLKELDDRIISQQNRMVKIEISQLFCKICKKESTSIQELRNHLKKHEIHFNLNEDLLIPFKINQNLHCQLCNETFDSFWLLNIHMNKHYKNHVCPVCGTTFSNSVLLTLHKIRSHRIWRCIQCDVTFNTKAEKKTHDISIHKQQIKKKLRFPCKYCQERFSQENNRTQHLVDAHGLPKPEHKCQLCFKVFITRSLRNNHIKNVHQKEKNKECDVCHRLFYAKSDVTRHKVTHTKEKKVACESCDTLFATKDSLRKHIKRIHTNVPIK</sequence>
<keyword evidence="4" id="KW-0862">Zinc</keyword>
<dbReference type="AlphaFoldDB" id="A0AAJ6Z2B7"/>
<evidence type="ECO:0000313" key="8">
    <source>
        <dbReference type="RefSeq" id="XP_013163816.1"/>
    </source>
</evidence>
<proteinExistence type="predicted"/>
<keyword evidence="3 5" id="KW-0863">Zinc-finger</keyword>
<dbReference type="PANTHER" id="PTHR24379">
    <property type="entry name" value="KRAB AND ZINC FINGER DOMAIN-CONTAINING"/>
    <property type="match status" value="1"/>
</dbReference>
<dbReference type="PROSITE" id="PS50157">
    <property type="entry name" value="ZINC_FINGER_C2H2_2"/>
    <property type="match status" value="6"/>
</dbReference>
<organism evidence="8">
    <name type="scientific">Papilio xuthus</name>
    <name type="common">Asian swallowtail butterfly</name>
    <dbReference type="NCBI Taxonomy" id="66420"/>
    <lineage>
        <taxon>Eukaryota</taxon>
        <taxon>Metazoa</taxon>
        <taxon>Ecdysozoa</taxon>
        <taxon>Arthropoda</taxon>
        <taxon>Hexapoda</taxon>
        <taxon>Insecta</taxon>
        <taxon>Pterygota</taxon>
        <taxon>Neoptera</taxon>
        <taxon>Endopterygota</taxon>
        <taxon>Lepidoptera</taxon>
        <taxon>Glossata</taxon>
        <taxon>Ditrysia</taxon>
        <taxon>Papilionoidea</taxon>
        <taxon>Papilionidae</taxon>
        <taxon>Papilioninae</taxon>
        <taxon>Papilio</taxon>
    </lineage>
</organism>
<feature type="compositionally biased region" description="Basic and acidic residues" evidence="6">
    <location>
        <begin position="1"/>
        <end position="20"/>
    </location>
</feature>
<dbReference type="PROSITE" id="PS00028">
    <property type="entry name" value="ZINC_FINGER_C2H2_1"/>
    <property type="match status" value="8"/>
</dbReference>
<feature type="region of interest" description="Disordered" evidence="6">
    <location>
        <begin position="1"/>
        <end position="32"/>
    </location>
</feature>
<name>A0AAJ6Z2B7_PAPXU</name>
<feature type="domain" description="C2H2-type" evidence="7">
    <location>
        <begin position="68"/>
        <end position="95"/>
    </location>
</feature>
<reference evidence="8" key="1">
    <citation type="submission" date="2025-08" db="UniProtKB">
        <authorList>
            <consortium name="RefSeq"/>
        </authorList>
    </citation>
    <scope>IDENTIFICATION</scope>
</reference>
<evidence type="ECO:0000259" key="7">
    <source>
        <dbReference type="PROSITE" id="PS50157"/>
    </source>
</evidence>
<dbReference type="InterPro" id="IPR013087">
    <property type="entry name" value="Znf_C2H2_type"/>
</dbReference>
<dbReference type="PANTHER" id="PTHR24379:SF121">
    <property type="entry name" value="C2H2-TYPE DOMAIN-CONTAINING PROTEIN"/>
    <property type="match status" value="1"/>
</dbReference>
<feature type="domain" description="C2H2-type" evidence="7">
    <location>
        <begin position="300"/>
        <end position="327"/>
    </location>
</feature>
<dbReference type="GeneID" id="106115030"/>
<dbReference type="SMART" id="SM00355">
    <property type="entry name" value="ZnF_C2H2"/>
    <property type="match status" value="9"/>
</dbReference>
<dbReference type="KEGG" id="pxu:106115030"/>
<dbReference type="Pfam" id="PF00096">
    <property type="entry name" value="zf-C2H2"/>
    <property type="match status" value="2"/>
</dbReference>
<accession>A0AAJ6Z2B7</accession>
<evidence type="ECO:0000256" key="2">
    <source>
        <dbReference type="ARBA" id="ARBA00022737"/>
    </source>
</evidence>
<dbReference type="Proteomes" id="UP000694872">
    <property type="component" value="Unplaced"/>
</dbReference>
<feature type="domain" description="C2H2-type" evidence="7">
    <location>
        <begin position="182"/>
        <end position="205"/>
    </location>
</feature>
<feature type="domain" description="C2H2-type" evidence="7">
    <location>
        <begin position="271"/>
        <end position="299"/>
    </location>
</feature>
<keyword evidence="1" id="KW-0479">Metal-binding</keyword>
<evidence type="ECO:0000256" key="1">
    <source>
        <dbReference type="ARBA" id="ARBA00022723"/>
    </source>
</evidence>
<keyword evidence="2" id="KW-0677">Repeat</keyword>